<gene>
    <name evidence="1" type="ORF">NWT39_13145</name>
</gene>
<dbReference type="AlphaFoldDB" id="A0A977NMG8"/>
<evidence type="ECO:0000313" key="1">
    <source>
        <dbReference type="EMBL" id="UVS68840.1"/>
    </source>
</evidence>
<accession>A0A977NMG8</accession>
<name>A0A977NMG8_9ARCH</name>
<reference evidence="1" key="1">
    <citation type="submission" date="2022-08" db="EMBL/GenBank/DDBJ databases">
        <title>Dynamic responses of ammonia-oxidizing microbial communities induced by reactive oxygen species (ROS) in fluctuating redox aquifers.</title>
        <authorList>
            <person name="Wang P."/>
            <person name="Wang H."/>
        </authorList>
    </citation>
    <scope>NUCLEOTIDE SEQUENCE</scope>
    <source>
        <strain evidence="1">PLX03</strain>
    </source>
</reference>
<dbReference type="GeneID" id="74947902"/>
<proteinExistence type="predicted"/>
<protein>
    <submittedName>
        <fullName evidence="1">Uncharacterized protein</fullName>
    </submittedName>
</protein>
<sequence>MKAAIQDKLKEWDLREPAVSIKVRSALTEQEKTALLVLIRNFYVSHGYPNPTMGTS</sequence>
<dbReference type="EMBL" id="CP103305">
    <property type="protein sequence ID" value="UVS68840.1"/>
    <property type="molecule type" value="Genomic_DNA"/>
</dbReference>
<dbReference type="RefSeq" id="WP_158435240.1">
    <property type="nucleotide sequence ID" value="NZ_CP103305.1"/>
</dbReference>
<organism evidence="1">
    <name type="scientific">Nitrososphaera viennensis</name>
    <dbReference type="NCBI Taxonomy" id="1034015"/>
    <lineage>
        <taxon>Archaea</taxon>
        <taxon>Nitrososphaerota</taxon>
        <taxon>Nitrososphaeria</taxon>
        <taxon>Nitrososphaerales</taxon>
        <taxon>Nitrososphaeraceae</taxon>
        <taxon>Nitrososphaera</taxon>
    </lineage>
</organism>
<dbReference type="Proteomes" id="UP001059771">
    <property type="component" value="Chromosome"/>
</dbReference>